<reference evidence="2" key="1">
    <citation type="submission" date="2005-10" db="EMBL/GenBank/DDBJ databases">
        <authorList>
            <person name="Loftus B.J."/>
            <person name="Nene V.M."/>
            <person name="Hannick L.I."/>
            <person name="Bidwell S."/>
            <person name="Haas B."/>
            <person name="Amedeo P."/>
            <person name="Orvis J."/>
            <person name="Wortman J.R."/>
            <person name="White O.R."/>
            <person name="Salzberg S."/>
            <person name="Shumway M."/>
            <person name="Koo H."/>
            <person name="Zhao Y."/>
            <person name="Holmes M."/>
            <person name="Miller J."/>
            <person name="Schatz M."/>
            <person name="Pop M."/>
            <person name="Pai G."/>
            <person name="Utterback T."/>
            <person name="Rogers Y.-H."/>
            <person name="Kravitz S."/>
            <person name="Fraser C.M."/>
        </authorList>
    </citation>
    <scope>NUCLEOTIDE SEQUENCE</scope>
    <source>
        <strain evidence="2">Liverpool</strain>
    </source>
</reference>
<dbReference type="eggNOG" id="KOG0504">
    <property type="taxonomic scope" value="Eukaryota"/>
</dbReference>
<evidence type="ECO:0000256" key="1">
    <source>
        <dbReference type="SAM" id="MobiDB-lite"/>
    </source>
</evidence>
<dbReference type="STRING" id="7159.Q17CM5"/>
<evidence type="ECO:0000313" key="2">
    <source>
        <dbReference type="EMBL" id="EAT44072.1"/>
    </source>
</evidence>
<dbReference type="AlphaFoldDB" id="Q17CM5"/>
<gene>
    <name evidence="2" type="ORF">AaeL_AAEL004525</name>
</gene>
<dbReference type="Proteomes" id="UP000682892">
    <property type="component" value="Chromosome 2"/>
</dbReference>
<evidence type="ECO:0000313" key="3">
    <source>
        <dbReference type="Proteomes" id="UP000682892"/>
    </source>
</evidence>
<dbReference type="HOGENOM" id="CLU_1130045_0_0_1"/>
<feature type="compositionally biased region" description="Low complexity" evidence="1">
    <location>
        <begin position="210"/>
        <end position="243"/>
    </location>
</feature>
<dbReference type="PhylomeDB" id="Q17CM5"/>
<sequence>MKVIKFPHLASQLRNIDSAERRSSPDVSRYERALNCTTKTHRCLHATHAYTGIPCAAYIPMMNHHTMPKLGFGQYKSSPSGVGSFFLPKILTNPTDRSCPGSSASYLTPIGGGGGAASKVALELTHGSNKQIITLPSEKLDNNKRYYVTFTLNPNDHETNPSASFKDTNISNSKSRTDPPDPEGIRGAAGTDHFLLSPTTTGKSAEGQPHQQQQSSSSDAQHSAERQQLQQQHQQQQSHSSSLPAVVEEDSNLESSSGPSPSV</sequence>
<feature type="region of interest" description="Disordered" evidence="1">
    <location>
        <begin position="152"/>
        <end position="263"/>
    </location>
</feature>
<dbReference type="EMBL" id="CH477307">
    <property type="protein sequence ID" value="EAT44072.1"/>
    <property type="molecule type" value="Genomic_DNA"/>
</dbReference>
<dbReference type="VEuPathDB" id="VectorBase:AAEL013846"/>
<protein>
    <submittedName>
        <fullName evidence="2">AAEL004525-PA</fullName>
    </submittedName>
</protein>
<organism evidence="2 3">
    <name type="scientific">Aedes aegypti</name>
    <name type="common">Yellowfever mosquito</name>
    <name type="synonym">Culex aegypti</name>
    <dbReference type="NCBI Taxonomy" id="7159"/>
    <lineage>
        <taxon>Eukaryota</taxon>
        <taxon>Metazoa</taxon>
        <taxon>Ecdysozoa</taxon>
        <taxon>Arthropoda</taxon>
        <taxon>Hexapoda</taxon>
        <taxon>Insecta</taxon>
        <taxon>Pterygota</taxon>
        <taxon>Neoptera</taxon>
        <taxon>Endopterygota</taxon>
        <taxon>Diptera</taxon>
        <taxon>Nematocera</taxon>
        <taxon>Culicoidea</taxon>
        <taxon>Culicidae</taxon>
        <taxon>Culicinae</taxon>
        <taxon>Aedini</taxon>
        <taxon>Aedes</taxon>
        <taxon>Stegomyia</taxon>
    </lineage>
</organism>
<name>Q17CM5_AEDAE</name>
<dbReference type="PaxDb" id="7159-AAEL004525-PA"/>
<feature type="compositionally biased region" description="Polar residues" evidence="1">
    <location>
        <begin position="152"/>
        <end position="174"/>
    </location>
</feature>
<proteinExistence type="predicted"/>
<reference evidence="2" key="3">
    <citation type="submission" date="2012-09" db="EMBL/GenBank/DDBJ databases">
        <authorList>
            <consortium name="VectorBase"/>
        </authorList>
    </citation>
    <scope>NUCLEOTIDE SEQUENCE</scope>
    <source>
        <strain evidence="2">Liverpool</strain>
    </source>
</reference>
<accession>Q17CM5</accession>
<dbReference type="OMA" id="NDHETNP"/>
<reference evidence="2" key="2">
    <citation type="journal article" date="2007" name="Science">
        <title>Genome sequence of Aedes aegypti, a major arbovirus vector.</title>
        <authorList>
            <person name="Nene V."/>
            <person name="Wortman J.R."/>
            <person name="Lawson D."/>
            <person name="Haas B."/>
            <person name="Kodira C."/>
            <person name="Tu Z.J."/>
            <person name="Loftus B."/>
            <person name="Xi Z."/>
            <person name="Megy K."/>
            <person name="Grabherr M."/>
            <person name="Ren Q."/>
            <person name="Zdobnov E.M."/>
            <person name="Lobo N.F."/>
            <person name="Campbell K.S."/>
            <person name="Brown S.E."/>
            <person name="Bonaldo M.F."/>
            <person name="Zhu J."/>
            <person name="Sinkins S.P."/>
            <person name="Hogenkamp D.G."/>
            <person name="Amedeo P."/>
            <person name="Arensburger P."/>
            <person name="Atkinson P.W."/>
            <person name="Bidwell S."/>
            <person name="Biedler J."/>
            <person name="Birney E."/>
            <person name="Bruggner R.V."/>
            <person name="Costas J."/>
            <person name="Coy M.R."/>
            <person name="Crabtree J."/>
            <person name="Crawford M."/>
            <person name="Debruyn B."/>
            <person name="Decaprio D."/>
            <person name="Eiglmeier K."/>
            <person name="Eisenstadt E."/>
            <person name="El-Dorry H."/>
            <person name="Gelbart W.M."/>
            <person name="Gomes S.L."/>
            <person name="Hammond M."/>
            <person name="Hannick L.I."/>
            <person name="Hogan J.R."/>
            <person name="Holmes M.H."/>
            <person name="Jaffe D."/>
            <person name="Johnston J.S."/>
            <person name="Kennedy R.C."/>
            <person name="Koo H."/>
            <person name="Kravitz S."/>
            <person name="Kriventseva E.V."/>
            <person name="Kulp D."/>
            <person name="Labutti K."/>
            <person name="Lee E."/>
            <person name="Li S."/>
            <person name="Lovin D.D."/>
            <person name="Mao C."/>
            <person name="Mauceli E."/>
            <person name="Menck C.F."/>
            <person name="Miller J.R."/>
            <person name="Montgomery P."/>
            <person name="Mori A."/>
            <person name="Nascimento A.L."/>
            <person name="Naveira H.F."/>
            <person name="Nusbaum C."/>
            <person name="O'leary S."/>
            <person name="Orvis J."/>
            <person name="Pertea M."/>
            <person name="Quesneville H."/>
            <person name="Reidenbach K.R."/>
            <person name="Rogers Y.H."/>
            <person name="Roth C.W."/>
            <person name="Schneider J.R."/>
            <person name="Schatz M."/>
            <person name="Shumway M."/>
            <person name="Stanke M."/>
            <person name="Stinson E.O."/>
            <person name="Tubio J.M."/>
            <person name="Vanzee J.P."/>
            <person name="Verjovski-Almeida S."/>
            <person name="Werner D."/>
            <person name="White O."/>
            <person name="Wyder S."/>
            <person name="Zeng Q."/>
            <person name="Zhao Q."/>
            <person name="Zhao Y."/>
            <person name="Hill C.A."/>
            <person name="Raikhel A.S."/>
            <person name="Soares M.B."/>
            <person name="Knudson D.L."/>
            <person name="Lee N.H."/>
            <person name="Galagan J."/>
            <person name="Salzberg S.L."/>
            <person name="Paulsen I.T."/>
            <person name="Dimopoulos G."/>
            <person name="Collins F.H."/>
            <person name="Birren B."/>
            <person name="Fraser-Liggett C.M."/>
            <person name="Severson D.W."/>
        </authorList>
    </citation>
    <scope>NUCLEOTIDE SEQUENCE [LARGE SCALE GENOMIC DNA]</scope>
    <source>
        <strain evidence="2">Liverpool</strain>
    </source>
</reference>